<evidence type="ECO:0000256" key="6">
    <source>
        <dbReference type="SAM" id="Phobius"/>
    </source>
</evidence>
<dbReference type="PIRSF" id="PIRSF035875">
    <property type="entry name" value="RNase_BN"/>
    <property type="match status" value="1"/>
</dbReference>
<feature type="transmembrane region" description="Helical" evidence="6">
    <location>
        <begin position="34"/>
        <end position="57"/>
    </location>
</feature>
<keyword evidence="3 6" id="KW-0812">Transmembrane</keyword>
<reference evidence="7 8" key="1">
    <citation type="journal article" date="2012" name="Genet. Mol. Biol.">
        <title>Analysis of 16S rRNA and mxaF genes revealing insights into Methylobacterium niche-specific plant association.</title>
        <authorList>
            <person name="Dourado M.N."/>
            <person name="Andreote F.D."/>
            <person name="Dini-Andreote F."/>
            <person name="Conti R."/>
            <person name="Araujo J.M."/>
            <person name="Araujo W.L."/>
        </authorList>
    </citation>
    <scope>NUCLEOTIDE SEQUENCE [LARGE SCALE GENOMIC DNA]</scope>
    <source>
        <strain evidence="7 8">TC3-10</strain>
    </source>
</reference>
<evidence type="ECO:0000313" key="7">
    <source>
        <dbReference type="EMBL" id="MEE7494753.1"/>
    </source>
</evidence>
<evidence type="ECO:0008006" key="9">
    <source>
        <dbReference type="Google" id="ProtNLM"/>
    </source>
</evidence>
<comment type="caution">
    <text evidence="7">The sequence shown here is derived from an EMBL/GenBank/DDBJ whole genome shotgun (WGS) entry which is preliminary data.</text>
</comment>
<feature type="transmembrane region" description="Helical" evidence="6">
    <location>
        <begin position="151"/>
        <end position="177"/>
    </location>
</feature>
<organism evidence="7 8">
    <name type="scientific">Methylobacterium oryzae</name>
    <dbReference type="NCBI Taxonomy" id="334852"/>
    <lineage>
        <taxon>Bacteria</taxon>
        <taxon>Pseudomonadati</taxon>
        <taxon>Pseudomonadota</taxon>
        <taxon>Alphaproteobacteria</taxon>
        <taxon>Hyphomicrobiales</taxon>
        <taxon>Methylobacteriaceae</taxon>
        <taxon>Methylobacterium</taxon>
    </lineage>
</organism>
<feature type="transmembrane region" description="Helical" evidence="6">
    <location>
        <begin position="253"/>
        <end position="274"/>
    </location>
</feature>
<feature type="transmembrane region" description="Helical" evidence="6">
    <location>
        <begin position="109"/>
        <end position="130"/>
    </location>
</feature>
<dbReference type="InterPro" id="IPR017039">
    <property type="entry name" value="Virul_fac_BrkB"/>
</dbReference>
<evidence type="ECO:0000256" key="1">
    <source>
        <dbReference type="ARBA" id="ARBA00004651"/>
    </source>
</evidence>
<evidence type="ECO:0000256" key="3">
    <source>
        <dbReference type="ARBA" id="ARBA00022692"/>
    </source>
</evidence>
<accession>A0ABU7TY59</accession>
<evidence type="ECO:0000313" key="8">
    <source>
        <dbReference type="Proteomes" id="UP001355206"/>
    </source>
</evidence>
<dbReference type="NCBIfam" id="TIGR00765">
    <property type="entry name" value="yihY_not_rbn"/>
    <property type="match status" value="1"/>
</dbReference>
<gene>
    <name evidence="7" type="ORF">MOTC310_31820</name>
</gene>
<feature type="transmembrane region" description="Helical" evidence="6">
    <location>
        <begin position="189"/>
        <end position="209"/>
    </location>
</feature>
<keyword evidence="8" id="KW-1185">Reference proteome</keyword>
<proteinExistence type="predicted"/>
<dbReference type="Pfam" id="PF03631">
    <property type="entry name" value="Virul_fac_BrkB"/>
    <property type="match status" value="1"/>
</dbReference>
<keyword evidence="2" id="KW-1003">Cell membrane</keyword>
<protein>
    <recommendedName>
        <fullName evidence="9">YihY/virulence factor BrkB family protein</fullName>
    </recommendedName>
</protein>
<feature type="transmembrane region" description="Helical" evidence="6">
    <location>
        <begin position="216"/>
        <end position="241"/>
    </location>
</feature>
<evidence type="ECO:0000256" key="2">
    <source>
        <dbReference type="ARBA" id="ARBA00022475"/>
    </source>
</evidence>
<evidence type="ECO:0000256" key="5">
    <source>
        <dbReference type="ARBA" id="ARBA00023136"/>
    </source>
</evidence>
<sequence length="306" mass="32483">MPGACPTAERVVRGAIDRIARHAAREALTDQVSFVASGVAFRVALAVFPAVALVVWLGSHLLGVDEVRGFLQGAMQAVPDSTREIVRQAVSASMAKNPSDRGGDLLGPAAPLLGLGFTLWSANSGMRALFKALNLIFDVQERRSWIRFTVVTLLCTLGTLVVLVCAMMLAVLVPHVLPREGVYATLSPLRWPVLFMVLALALATLYRLAPLNGREGWPFVTVGGTVAALLLLLTCGLFSWFTGRFASLAVTYGSLSTVVAFLLWLWLSFVIVLCGAELDAAIGGETSLYGSGPASDRSPDASGRKG</sequence>
<name>A0ABU7TY59_9HYPH</name>
<keyword evidence="4 6" id="KW-1133">Transmembrane helix</keyword>
<dbReference type="PANTHER" id="PTHR30213">
    <property type="entry name" value="INNER MEMBRANE PROTEIN YHJD"/>
    <property type="match status" value="1"/>
</dbReference>
<evidence type="ECO:0000256" key="4">
    <source>
        <dbReference type="ARBA" id="ARBA00022989"/>
    </source>
</evidence>
<dbReference type="EMBL" id="MLCA01000017">
    <property type="protein sequence ID" value="MEE7494753.1"/>
    <property type="molecule type" value="Genomic_DNA"/>
</dbReference>
<dbReference type="Proteomes" id="UP001355206">
    <property type="component" value="Unassembled WGS sequence"/>
</dbReference>
<keyword evidence="5 6" id="KW-0472">Membrane</keyword>
<dbReference type="PANTHER" id="PTHR30213:SF0">
    <property type="entry name" value="UPF0761 MEMBRANE PROTEIN YIHY"/>
    <property type="match status" value="1"/>
</dbReference>
<comment type="subcellular location">
    <subcellularLocation>
        <location evidence="1">Cell membrane</location>
        <topology evidence="1">Multi-pass membrane protein</topology>
    </subcellularLocation>
</comment>